<dbReference type="PANTHER" id="PTHR42709">
    <property type="entry name" value="ALKALINE PHOSPHATASE LIKE PROTEIN"/>
    <property type="match status" value="1"/>
</dbReference>
<reference evidence="9" key="2">
    <citation type="submission" date="2021-09" db="EMBL/GenBank/DDBJ databases">
        <authorList>
            <person name="Gilroy R."/>
        </authorList>
    </citation>
    <scope>NUCLEOTIDE SEQUENCE</scope>
    <source>
        <strain evidence="9">ChiHjej13B12-14962</strain>
    </source>
</reference>
<evidence type="ECO:0000256" key="7">
    <source>
        <dbReference type="SAM" id="Phobius"/>
    </source>
</evidence>
<name>A0A921FPD9_9MICC</name>
<dbReference type="PANTHER" id="PTHR42709:SF6">
    <property type="entry name" value="UNDECAPRENYL PHOSPHATE TRANSPORTER A"/>
    <property type="match status" value="1"/>
</dbReference>
<dbReference type="GO" id="GO:0005886">
    <property type="term" value="C:plasma membrane"/>
    <property type="evidence" value="ECO:0007669"/>
    <property type="project" value="UniProtKB-SubCell"/>
</dbReference>
<organism evidence="9 10">
    <name type="scientific">Enteractinococcus helveticum</name>
    <dbReference type="NCBI Taxonomy" id="1837282"/>
    <lineage>
        <taxon>Bacteria</taxon>
        <taxon>Bacillati</taxon>
        <taxon>Actinomycetota</taxon>
        <taxon>Actinomycetes</taxon>
        <taxon>Micrococcales</taxon>
        <taxon>Micrococcaceae</taxon>
    </lineage>
</organism>
<dbReference type="AlphaFoldDB" id="A0A921FPD9"/>
<dbReference type="Pfam" id="PF09335">
    <property type="entry name" value="VTT_dom"/>
    <property type="match status" value="1"/>
</dbReference>
<evidence type="ECO:0000256" key="1">
    <source>
        <dbReference type="ARBA" id="ARBA00004651"/>
    </source>
</evidence>
<dbReference type="EMBL" id="DYXC01000120">
    <property type="protein sequence ID" value="HJF15271.1"/>
    <property type="molecule type" value="Genomic_DNA"/>
</dbReference>
<keyword evidence="6 7" id="KW-0472">Membrane</keyword>
<reference evidence="9" key="1">
    <citation type="journal article" date="2021" name="PeerJ">
        <title>Extensive microbial diversity within the chicken gut microbiome revealed by metagenomics and culture.</title>
        <authorList>
            <person name="Gilroy R."/>
            <person name="Ravi A."/>
            <person name="Getino M."/>
            <person name="Pursley I."/>
            <person name="Horton D.L."/>
            <person name="Alikhan N.F."/>
            <person name="Baker D."/>
            <person name="Gharbi K."/>
            <person name="Hall N."/>
            <person name="Watson M."/>
            <person name="Adriaenssens E.M."/>
            <person name="Foster-Nyarko E."/>
            <person name="Jarju S."/>
            <person name="Secka A."/>
            <person name="Antonio M."/>
            <person name="Oren A."/>
            <person name="Chaudhuri R.R."/>
            <person name="La Ragione R."/>
            <person name="Hildebrand F."/>
            <person name="Pallen M.J."/>
        </authorList>
    </citation>
    <scope>NUCLEOTIDE SEQUENCE</scope>
    <source>
        <strain evidence="9">ChiHjej13B12-14962</strain>
    </source>
</reference>
<protein>
    <submittedName>
        <fullName evidence="9">VTT domain-containing protein</fullName>
    </submittedName>
</protein>
<comment type="caution">
    <text evidence="9">The sequence shown here is derived from an EMBL/GenBank/DDBJ whole genome shotgun (WGS) entry which is preliminary data.</text>
</comment>
<dbReference type="InterPro" id="IPR032816">
    <property type="entry name" value="VTT_dom"/>
</dbReference>
<comment type="similarity">
    <text evidence="2">Belongs to the DedA family.</text>
</comment>
<feature type="transmembrane region" description="Helical" evidence="7">
    <location>
        <begin position="182"/>
        <end position="203"/>
    </location>
</feature>
<evidence type="ECO:0000313" key="10">
    <source>
        <dbReference type="Proteomes" id="UP000703315"/>
    </source>
</evidence>
<gene>
    <name evidence="9" type="ORF">K8V32_10820</name>
</gene>
<evidence type="ECO:0000313" key="9">
    <source>
        <dbReference type="EMBL" id="HJF15271.1"/>
    </source>
</evidence>
<evidence type="ECO:0000259" key="8">
    <source>
        <dbReference type="Pfam" id="PF09335"/>
    </source>
</evidence>
<proteinExistence type="inferred from homology"/>
<dbReference type="Proteomes" id="UP000703315">
    <property type="component" value="Unassembled WGS sequence"/>
</dbReference>
<evidence type="ECO:0000256" key="4">
    <source>
        <dbReference type="ARBA" id="ARBA00022692"/>
    </source>
</evidence>
<evidence type="ECO:0000256" key="6">
    <source>
        <dbReference type="ARBA" id="ARBA00023136"/>
    </source>
</evidence>
<dbReference type="InterPro" id="IPR051311">
    <property type="entry name" value="DedA_domain"/>
</dbReference>
<sequence>MEWLHFFGEFFEQAEATILQLGVSPWLLLVVLFVSCLDGFFPPVPSESIVTAAAVVGMTGGGSMGFLALLVVAAALGAFLGDHIAYAFGARVPLTRLPGLRGPRAQAAFSATKRMFARRGSTLILTGRFVPIGRIAVNITAGSTAYPLARFIPLVALASVLWSCVAVATGALAGHMLKDHPLLAVLVGIGTGILSGMAIDWLAQSSHRKTS</sequence>
<feature type="transmembrane region" description="Helical" evidence="7">
    <location>
        <begin position="61"/>
        <end position="81"/>
    </location>
</feature>
<comment type="subcellular location">
    <subcellularLocation>
        <location evidence="1">Cell membrane</location>
        <topology evidence="1">Multi-pass membrane protein</topology>
    </subcellularLocation>
</comment>
<accession>A0A921FPD9</accession>
<feature type="transmembrane region" description="Helical" evidence="7">
    <location>
        <begin position="151"/>
        <end position="176"/>
    </location>
</feature>
<dbReference type="RefSeq" id="WP_303907088.1">
    <property type="nucleotide sequence ID" value="NZ_DYXC01000120.1"/>
</dbReference>
<keyword evidence="3" id="KW-1003">Cell membrane</keyword>
<evidence type="ECO:0000256" key="5">
    <source>
        <dbReference type="ARBA" id="ARBA00022989"/>
    </source>
</evidence>
<feature type="transmembrane region" description="Helical" evidence="7">
    <location>
        <begin position="21"/>
        <end position="41"/>
    </location>
</feature>
<evidence type="ECO:0000256" key="2">
    <source>
        <dbReference type="ARBA" id="ARBA00010792"/>
    </source>
</evidence>
<keyword evidence="4 7" id="KW-0812">Transmembrane</keyword>
<feature type="domain" description="VTT" evidence="8">
    <location>
        <begin position="45"/>
        <end position="171"/>
    </location>
</feature>
<keyword evidence="5 7" id="KW-1133">Transmembrane helix</keyword>
<evidence type="ECO:0000256" key="3">
    <source>
        <dbReference type="ARBA" id="ARBA00022475"/>
    </source>
</evidence>